<proteinExistence type="inferred from homology"/>
<dbReference type="GeneTree" id="ENSGT00970000197660"/>
<keyword evidence="3 7" id="KW-0808">Transferase</keyword>
<keyword evidence="7" id="KW-0520">NAD</keyword>
<evidence type="ECO:0000256" key="4">
    <source>
        <dbReference type="ARBA" id="ARBA00022695"/>
    </source>
</evidence>
<evidence type="ECO:0000313" key="10">
    <source>
        <dbReference type="Proteomes" id="UP000314980"/>
    </source>
</evidence>
<dbReference type="InParanoid" id="A0A4W6FRY3"/>
<dbReference type="Proteomes" id="UP000314980">
    <property type="component" value="Unassembled WGS sequence"/>
</dbReference>
<dbReference type="PANTHER" id="PTHR10339">
    <property type="entry name" value="ADP-RIBOSYLTRANSFERASE"/>
    <property type="match status" value="1"/>
</dbReference>
<accession>A0A4W6FRY3</accession>
<dbReference type="GO" id="GO:0016779">
    <property type="term" value="F:nucleotidyltransferase activity"/>
    <property type="evidence" value="ECO:0007669"/>
    <property type="project" value="UniProtKB-KW"/>
</dbReference>
<name>A0A4W6FRY3_LATCA</name>
<evidence type="ECO:0000313" key="9">
    <source>
        <dbReference type="Ensembl" id="ENSLCAP00010053883.1"/>
    </source>
</evidence>
<dbReference type="InterPro" id="IPR000768">
    <property type="entry name" value="ART"/>
</dbReference>
<evidence type="ECO:0000256" key="8">
    <source>
        <dbReference type="SAM" id="Phobius"/>
    </source>
</evidence>
<evidence type="ECO:0000256" key="3">
    <source>
        <dbReference type="ARBA" id="ARBA00022679"/>
    </source>
</evidence>
<sequence>KYIYQYIYISLIYFLDMFSVILTLQDANQTIPLNMTKSAVDDMFSDCNERMEKLVNDKYFKKETKDFYKTFNDAARTERKTYGTTFKFHSLHFCLTSAAQMLNNNKNYNITYHRTNDVFTGKVKKINQFGSFTSTSFRADLSQFGAFLKTYSQPKEQEVFIPPYEMFKITKITDTFVENLTDCKNMYFLESAGDQTNRNCHVAY</sequence>
<keyword evidence="2 7" id="KW-0328">Glycosyltransferase</keyword>
<evidence type="ECO:0000256" key="6">
    <source>
        <dbReference type="ARBA" id="ARBA00047597"/>
    </source>
</evidence>
<comment type="similarity">
    <text evidence="1 7">Belongs to the Arg-specific ADP-ribosyltransferase family.</text>
</comment>
<evidence type="ECO:0000256" key="1">
    <source>
        <dbReference type="ARBA" id="ARBA00009558"/>
    </source>
</evidence>
<dbReference type="PANTHER" id="PTHR10339:SF29">
    <property type="entry name" value="NAD(P)(+)--ARGININE ADP-RIBOSYLTRANSFERASE"/>
    <property type="match status" value="1"/>
</dbReference>
<dbReference type="Ensembl" id="ENSLCAT00010055286.1">
    <property type="protein sequence ID" value="ENSLCAP00010053883.1"/>
    <property type="gene ID" value="ENSLCAG00010025077.1"/>
</dbReference>
<organism evidence="9 10">
    <name type="scientific">Lates calcarifer</name>
    <name type="common">Barramundi</name>
    <name type="synonym">Holocentrus calcarifer</name>
    <dbReference type="NCBI Taxonomy" id="8187"/>
    <lineage>
        <taxon>Eukaryota</taxon>
        <taxon>Metazoa</taxon>
        <taxon>Chordata</taxon>
        <taxon>Craniata</taxon>
        <taxon>Vertebrata</taxon>
        <taxon>Euteleostomi</taxon>
        <taxon>Actinopterygii</taxon>
        <taxon>Neopterygii</taxon>
        <taxon>Teleostei</taxon>
        <taxon>Neoteleostei</taxon>
        <taxon>Acanthomorphata</taxon>
        <taxon>Carangaria</taxon>
        <taxon>Carangaria incertae sedis</taxon>
        <taxon>Centropomidae</taxon>
        <taxon>Lates</taxon>
    </lineage>
</organism>
<reference evidence="9" key="2">
    <citation type="submission" date="2025-08" db="UniProtKB">
        <authorList>
            <consortium name="Ensembl"/>
        </authorList>
    </citation>
    <scope>IDENTIFICATION</scope>
</reference>
<dbReference type="InterPro" id="IPR050999">
    <property type="entry name" value="ADP-ribosyltransferase_ARG"/>
</dbReference>
<keyword evidence="10" id="KW-1185">Reference proteome</keyword>
<dbReference type="SUPFAM" id="SSF56399">
    <property type="entry name" value="ADP-ribosylation"/>
    <property type="match status" value="1"/>
</dbReference>
<dbReference type="Gene3D" id="3.90.176.10">
    <property type="entry name" value="Toxin ADP-ribosyltransferase, Chain A, domain 1"/>
    <property type="match status" value="2"/>
</dbReference>
<feature type="transmembrane region" description="Helical" evidence="8">
    <location>
        <begin position="6"/>
        <end position="24"/>
    </location>
</feature>
<dbReference type="GO" id="GO:0106274">
    <property type="term" value="F:NAD+-protein-arginine ADP-ribosyltransferase activity"/>
    <property type="evidence" value="ECO:0007669"/>
    <property type="project" value="UniProtKB-EC"/>
</dbReference>
<reference evidence="10" key="1">
    <citation type="submission" date="2015-09" db="EMBL/GenBank/DDBJ databases">
        <authorList>
            <person name="Sai Rama Sridatta P."/>
        </authorList>
    </citation>
    <scope>NUCLEOTIDE SEQUENCE [LARGE SCALE GENOMIC DNA]</scope>
</reference>
<protein>
    <recommendedName>
        <fullName evidence="7">NAD(P)(+)--arginine ADP-ribosyltransferase</fullName>
        <ecNumber evidence="7">2.4.2.31</ecNumber>
    </recommendedName>
    <alternativeName>
        <fullName evidence="7">Mono(ADP-ribosyl)transferase</fullName>
    </alternativeName>
</protein>
<evidence type="ECO:0000256" key="5">
    <source>
        <dbReference type="ARBA" id="ARBA00022857"/>
    </source>
</evidence>
<evidence type="ECO:0000256" key="7">
    <source>
        <dbReference type="RuleBase" id="RU361228"/>
    </source>
</evidence>
<dbReference type="GO" id="GO:0003950">
    <property type="term" value="F:NAD+ poly-ADP-ribosyltransferase activity"/>
    <property type="evidence" value="ECO:0007669"/>
    <property type="project" value="TreeGrafter"/>
</dbReference>
<comment type="catalytic activity">
    <reaction evidence="6 7">
        <text>L-arginyl-[protein] + NAD(+) = N(omega)-(ADP-D-ribosyl)-L-arginyl-[protein] + nicotinamide + H(+)</text>
        <dbReference type="Rhea" id="RHEA:19149"/>
        <dbReference type="Rhea" id="RHEA-COMP:10532"/>
        <dbReference type="Rhea" id="RHEA-COMP:15087"/>
        <dbReference type="ChEBI" id="CHEBI:15378"/>
        <dbReference type="ChEBI" id="CHEBI:17154"/>
        <dbReference type="ChEBI" id="CHEBI:29965"/>
        <dbReference type="ChEBI" id="CHEBI:57540"/>
        <dbReference type="ChEBI" id="CHEBI:142554"/>
        <dbReference type="EC" id="2.4.2.31"/>
    </reaction>
</comment>
<dbReference type="Pfam" id="PF01129">
    <property type="entry name" value="ART"/>
    <property type="match status" value="1"/>
</dbReference>
<keyword evidence="8" id="KW-0472">Membrane</keyword>
<keyword evidence="5 7" id="KW-0521">NADP</keyword>
<keyword evidence="8" id="KW-0812">Transmembrane</keyword>
<keyword evidence="8" id="KW-1133">Transmembrane helix</keyword>
<dbReference type="EC" id="2.4.2.31" evidence="7"/>
<evidence type="ECO:0000256" key="2">
    <source>
        <dbReference type="ARBA" id="ARBA00022676"/>
    </source>
</evidence>
<dbReference type="AlphaFoldDB" id="A0A4W6FRY3"/>
<keyword evidence="4" id="KW-0548">Nucleotidyltransferase</keyword>
<reference evidence="9" key="3">
    <citation type="submission" date="2025-09" db="UniProtKB">
        <authorList>
            <consortium name="Ensembl"/>
        </authorList>
    </citation>
    <scope>IDENTIFICATION</scope>
</reference>